<gene>
    <name evidence="1" type="ORF">J4573_43740</name>
</gene>
<comment type="caution">
    <text evidence="1">The sequence shown here is derived from an EMBL/GenBank/DDBJ whole genome shotgun (WGS) entry which is preliminary data.</text>
</comment>
<keyword evidence="2" id="KW-1185">Reference proteome</keyword>
<dbReference type="RefSeq" id="WP_208262185.1">
    <property type="nucleotide sequence ID" value="NZ_JAGEOJ010000024.1"/>
</dbReference>
<accession>A0A939PSP0</accession>
<dbReference type="EMBL" id="JAGEOJ010000024">
    <property type="protein sequence ID" value="MBO2454066.1"/>
    <property type="molecule type" value="Genomic_DNA"/>
</dbReference>
<proteinExistence type="predicted"/>
<dbReference type="Proteomes" id="UP000669179">
    <property type="component" value="Unassembled WGS sequence"/>
</dbReference>
<name>A0A939PSP0_9ACTN</name>
<protein>
    <submittedName>
        <fullName evidence="1">Plectin</fullName>
    </submittedName>
</protein>
<evidence type="ECO:0000313" key="2">
    <source>
        <dbReference type="Proteomes" id="UP000669179"/>
    </source>
</evidence>
<reference evidence="1" key="1">
    <citation type="submission" date="2021-03" db="EMBL/GenBank/DDBJ databases">
        <authorList>
            <person name="Kanchanasin P."/>
            <person name="Saeng-In P."/>
            <person name="Phongsopitanun W."/>
            <person name="Yuki M."/>
            <person name="Kudo T."/>
            <person name="Ohkuma M."/>
            <person name="Tanasupawat S."/>
        </authorList>
    </citation>
    <scope>NUCLEOTIDE SEQUENCE</scope>
    <source>
        <strain evidence="1">GKU 128</strain>
    </source>
</reference>
<evidence type="ECO:0000313" key="1">
    <source>
        <dbReference type="EMBL" id="MBO2454066.1"/>
    </source>
</evidence>
<organism evidence="1 2">
    <name type="scientific">Actinomadura barringtoniae</name>
    <dbReference type="NCBI Taxonomy" id="1427535"/>
    <lineage>
        <taxon>Bacteria</taxon>
        <taxon>Bacillati</taxon>
        <taxon>Actinomycetota</taxon>
        <taxon>Actinomycetes</taxon>
        <taxon>Streptosporangiales</taxon>
        <taxon>Thermomonosporaceae</taxon>
        <taxon>Actinomadura</taxon>
    </lineage>
</organism>
<sequence length="138" mass="15245">MSLGRKVSKDVLELHEADQRLAGTLRDRLLDASEAEREFRAAQARTAPAAEQRELAIRFDKALTEALATAEAAERVAMGTKTYTTGAQDPKTHRAAEIAARKARAKWAVRPFSEEVTRLRTAREAHRLSLKIGPQVAV</sequence>
<dbReference type="AlphaFoldDB" id="A0A939PSP0"/>